<gene>
    <name evidence="9" type="ORF">LALA0_S04e08262g</name>
</gene>
<dbReference type="GeneID" id="34685572"/>
<dbReference type="InterPro" id="IPR001623">
    <property type="entry name" value="DnaJ_domain"/>
</dbReference>
<evidence type="ECO:0000259" key="7">
    <source>
        <dbReference type="PROSITE" id="PS50076"/>
    </source>
</evidence>
<dbReference type="InterPro" id="IPR001305">
    <property type="entry name" value="HSP_DnaJ_Cys-rich_dom"/>
</dbReference>
<dbReference type="GO" id="GO:0016925">
    <property type="term" value="P:protein sumoylation"/>
    <property type="evidence" value="ECO:0007669"/>
    <property type="project" value="EnsemblFungi"/>
</dbReference>
<dbReference type="InterPro" id="IPR036869">
    <property type="entry name" value="J_dom_sf"/>
</dbReference>
<feature type="zinc finger region" description="CR-type" evidence="6">
    <location>
        <begin position="171"/>
        <end position="252"/>
    </location>
</feature>
<dbReference type="HOGENOM" id="CLU_017633_10_0_1"/>
<dbReference type="PRINTS" id="PR00625">
    <property type="entry name" value="JDOMAIN"/>
</dbReference>
<feature type="domain" description="CR-type" evidence="8">
    <location>
        <begin position="171"/>
        <end position="252"/>
    </location>
</feature>
<keyword evidence="4 6" id="KW-0862">Zinc</keyword>
<feature type="domain" description="J" evidence="7">
    <location>
        <begin position="9"/>
        <end position="74"/>
    </location>
</feature>
<keyword evidence="2" id="KW-0677">Repeat</keyword>
<dbReference type="GO" id="GO:0001671">
    <property type="term" value="F:ATPase activator activity"/>
    <property type="evidence" value="ECO:0007669"/>
    <property type="project" value="EnsemblFungi"/>
</dbReference>
<dbReference type="EMBL" id="LN736363">
    <property type="protein sequence ID" value="CEP62119.1"/>
    <property type="molecule type" value="Genomic_DNA"/>
</dbReference>
<evidence type="ECO:0000256" key="4">
    <source>
        <dbReference type="ARBA" id="ARBA00022833"/>
    </source>
</evidence>
<dbReference type="GO" id="GO:0030544">
    <property type="term" value="F:Hsp70 protein binding"/>
    <property type="evidence" value="ECO:0007669"/>
    <property type="project" value="InterPro"/>
</dbReference>
<organism evidence="9 10">
    <name type="scientific">Lachancea lanzarotensis</name>
    <dbReference type="NCBI Taxonomy" id="1245769"/>
    <lineage>
        <taxon>Eukaryota</taxon>
        <taxon>Fungi</taxon>
        <taxon>Dikarya</taxon>
        <taxon>Ascomycota</taxon>
        <taxon>Saccharomycotina</taxon>
        <taxon>Saccharomycetes</taxon>
        <taxon>Saccharomycetales</taxon>
        <taxon>Saccharomycetaceae</taxon>
        <taxon>Lachancea</taxon>
    </lineage>
</organism>
<dbReference type="PANTHER" id="PTHR43888">
    <property type="entry name" value="DNAJ-LIKE-2, ISOFORM A-RELATED"/>
    <property type="match status" value="1"/>
</dbReference>
<dbReference type="GO" id="GO:0006457">
    <property type="term" value="P:protein folding"/>
    <property type="evidence" value="ECO:0007669"/>
    <property type="project" value="InterPro"/>
</dbReference>
<keyword evidence="5" id="KW-0143">Chaperone</keyword>
<keyword evidence="10" id="KW-1185">Reference proteome</keyword>
<evidence type="ECO:0000259" key="8">
    <source>
        <dbReference type="PROSITE" id="PS51188"/>
    </source>
</evidence>
<dbReference type="InterPro" id="IPR044713">
    <property type="entry name" value="DNJA1/2-like"/>
</dbReference>
<dbReference type="CDD" id="cd10719">
    <property type="entry name" value="DnaJ_zf"/>
    <property type="match status" value="1"/>
</dbReference>
<dbReference type="Gene3D" id="2.10.230.10">
    <property type="entry name" value="Heat shock protein DnaJ, cysteine-rich domain"/>
    <property type="match status" value="1"/>
</dbReference>
<sequence length="456" mass="50477">MSSSVDNSSLYEVLGVSREASKQEIKKAYRVKALRFHPDKNGHSEEAKFNFQKVSDAYNVLQDDHKRTMYDRTGTADESQWSAMKPAEYTSTSRTGRGMSAGDLFAQFFGGGATTNVSGSSFFGNDMDFFGFNSSRRKSGRQPRQSRPKTTACGPDIRHRLKCSLDELYHGKTTKLALNRTRLCRDCNGEGSAKITTCKLCGGRGMRSQTRRQGHMTQSWSSTCNGCGGQGTFCAPEDTCITCQGKGCICERKIFDMQIEKGMEHGQEIILPGEADEVINTSYGTERVVPGDVIVTMEQLPNSKFKRDKDASFILEKCPVALKTSLCGGPVWISSHPSGKIIKVDVLPGEILKPGDFKCVENLGMPDGKGGFGNLYIGFEVVYPTTMNVATINGLAHLLEQDGYIQESEKNLEIPFADADIVEEHVLSDFVSRFEKRRSSWESENSWKRHKNGGCE</sequence>
<dbReference type="FunFam" id="2.10.230.10:FF:000001">
    <property type="entry name" value="DnaJ subfamily A member 2"/>
    <property type="match status" value="1"/>
</dbReference>
<dbReference type="InterPro" id="IPR002939">
    <property type="entry name" value="DnaJ_C"/>
</dbReference>
<dbReference type="SUPFAM" id="SSF49493">
    <property type="entry name" value="HSP40/DnaJ peptide-binding domain"/>
    <property type="match status" value="2"/>
</dbReference>
<dbReference type="CDD" id="cd06257">
    <property type="entry name" value="DnaJ"/>
    <property type="match status" value="1"/>
</dbReference>
<proteinExistence type="predicted"/>
<dbReference type="PROSITE" id="PS50076">
    <property type="entry name" value="DNAJ_2"/>
    <property type="match status" value="1"/>
</dbReference>
<dbReference type="GO" id="GO:0051082">
    <property type="term" value="F:unfolded protein binding"/>
    <property type="evidence" value="ECO:0007669"/>
    <property type="project" value="EnsemblFungi"/>
</dbReference>
<dbReference type="Pfam" id="PF01556">
    <property type="entry name" value="DnaJ_C"/>
    <property type="match status" value="1"/>
</dbReference>
<dbReference type="GO" id="GO:0042405">
    <property type="term" value="C:nuclear inclusion body"/>
    <property type="evidence" value="ECO:0007669"/>
    <property type="project" value="EnsemblFungi"/>
</dbReference>
<dbReference type="GO" id="GO:0043335">
    <property type="term" value="P:protein unfolding"/>
    <property type="evidence" value="ECO:0007669"/>
    <property type="project" value="EnsemblFungi"/>
</dbReference>
<reference evidence="9 10" key="1">
    <citation type="submission" date="2014-12" db="EMBL/GenBank/DDBJ databases">
        <authorList>
            <person name="Neuveglise Cecile"/>
        </authorList>
    </citation>
    <scope>NUCLEOTIDE SEQUENCE [LARGE SCALE GENOMIC DNA]</scope>
    <source>
        <strain evidence="9 10">CBS 12615</strain>
    </source>
</reference>
<dbReference type="STRING" id="1245769.A0A0C7N6H6"/>
<dbReference type="SUPFAM" id="SSF57938">
    <property type="entry name" value="DnaJ/Hsp40 cysteine-rich domain"/>
    <property type="match status" value="1"/>
</dbReference>
<dbReference type="SUPFAM" id="SSF46565">
    <property type="entry name" value="Chaperone J-domain"/>
    <property type="match status" value="1"/>
</dbReference>
<evidence type="ECO:0000256" key="3">
    <source>
        <dbReference type="ARBA" id="ARBA00022771"/>
    </source>
</evidence>
<dbReference type="InterPro" id="IPR018253">
    <property type="entry name" value="DnaJ_domain_CS"/>
</dbReference>
<keyword evidence="3 6" id="KW-0863">Zinc-finger</keyword>
<dbReference type="Gene3D" id="2.60.260.20">
    <property type="entry name" value="Urease metallochaperone UreE, N-terminal domain"/>
    <property type="match status" value="2"/>
</dbReference>
<dbReference type="PROSITE" id="PS00636">
    <property type="entry name" value="DNAJ_1"/>
    <property type="match status" value="1"/>
</dbReference>
<evidence type="ECO:0000256" key="2">
    <source>
        <dbReference type="ARBA" id="ARBA00022737"/>
    </source>
</evidence>
<dbReference type="Gene3D" id="1.10.287.110">
    <property type="entry name" value="DnaJ domain"/>
    <property type="match status" value="1"/>
</dbReference>
<dbReference type="Pfam" id="PF00684">
    <property type="entry name" value="DnaJ_CXXCXGXG"/>
    <property type="match status" value="1"/>
</dbReference>
<dbReference type="GO" id="GO:0072655">
    <property type="term" value="P:establishment of protein localization to mitochondrion"/>
    <property type="evidence" value="ECO:0007669"/>
    <property type="project" value="UniProtKB-ARBA"/>
</dbReference>
<dbReference type="Pfam" id="PF00226">
    <property type="entry name" value="DnaJ"/>
    <property type="match status" value="1"/>
</dbReference>
<evidence type="ECO:0000313" key="10">
    <source>
        <dbReference type="Proteomes" id="UP000054304"/>
    </source>
</evidence>
<dbReference type="PROSITE" id="PS51188">
    <property type="entry name" value="ZF_CR"/>
    <property type="match status" value="1"/>
</dbReference>
<evidence type="ECO:0000256" key="1">
    <source>
        <dbReference type="ARBA" id="ARBA00022723"/>
    </source>
</evidence>
<accession>A0A0C7N6H6</accession>
<dbReference type="RefSeq" id="XP_022628349.1">
    <property type="nucleotide sequence ID" value="XM_022772934.1"/>
</dbReference>
<evidence type="ECO:0000313" key="9">
    <source>
        <dbReference type="EMBL" id="CEP62119.1"/>
    </source>
</evidence>
<evidence type="ECO:0000256" key="5">
    <source>
        <dbReference type="ARBA" id="ARBA00023186"/>
    </source>
</evidence>
<dbReference type="Proteomes" id="UP000054304">
    <property type="component" value="Unassembled WGS sequence"/>
</dbReference>
<dbReference type="OrthoDB" id="550424at2759"/>
<keyword evidence="1 6" id="KW-0479">Metal-binding</keyword>
<name>A0A0C7N6H6_9SACH</name>
<dbReference type="GO" id="GO:0008270">
    <property type="term" value="F:zinc ion binding"/>
    <property type="evidence" value="ECO:0007669"/>
    <property type="project" value="UniProtKB-KW"/>
</dbReference>
<dbReference type="SMART" id="SM00271">
    <property type="entry name" value="DnaJ"/>
    <property type="match status" value="1"/>
</dbReference>
<dbReference type="CDD" id="cd10747">
    <property type="entry name" value="DnaJ_C"/>
    <property type="match status" value="1"/>
</dbReference>
<dbReference type="InterPro" id="IPR036410">
    <property type="entry name" value="HSP_DnaJ_Cys-rich_dom_sf"/>
</dbReference>
<evidence type="ECO:0000256" key="6">
    <source>
        <dbReference type="PROSITE-ProRule" id="PRU00546"/>
    </source>
</evidence>
<dbReference type="AlphaFoldDB" id="A0A0C7N6H6"/>
<protein>
    <submittedName>
        <fullName evidence="9">LALA0S04e08262g1_1</fullName>
    </submittedName>
</protein>
<dbReference type="InterPro" id="IPR008971">
    <property type="entry name" value="HSP40/DnaJ_pept-bd"/>
</dbReference>
<dbReference type="GO" id="GO:0034399">
    <property type="term" value="C:nuclear periphery"/>
    <property type="evidence" value="ECO:0007669"/>
    <property type="project" value="EnsemblFungi"/>
</dbReference>